<evidence type="ECO:0000313" key="1">
    <source>
        <dbReference type="EMBL" id="KAK0506889.1"/>
    </source>
</evidence>
<accession>A0AA39QR39</accession>
<dbReference type="AlphaFoldDB" id="A0AA39QR39"/>
<evidence type="ECO:0000313" key="2">
    <source>
        <dbReference type="Proteomes" id="UP001166286"/>
    </source>
</evidence>
<dbReference type="InterPro" id="IPR051654">
    <property type="entry name" value="Meroterpenoid_MTases"/>
</dbReference>
<gene>
    <name evidence="1" type="ORF">JMJ35_010589</name>
</gene>
<protein>
    <recommendedName>
        <fullName evidence="3">Methyltransferase domain-containing protein</fullName>
    </recommendedName>
</protein>
<dbReference type="InterPro" id="IPR029063">
    <property type="entry name" value="SAM-dependent_MTases_sf"/>
</dbReference>
<comment type="caution">
    <text evidence="1">The sequence shown here is derived from an EMBL/GenBank/DDBJ whole genome shotgun (WGS) entry which is preliminary data.</text>
</comment>
<dbReference type="PANTHER" id="PTHR35897:SF2">
    <property type="entry name" value="METHYLTRANSFERASE DOMAIN-CONTAINING PROTEIN"/>
    <property type="match status" value="1"/>
</dbReference>
<dbReference type="PANTHER" id="PTHR35897">
    <property type="entry name" value="METHYLTRANSFERASE AUSD"/>
    <property type="match status" value="1"/>
</dbReference>
<organism evidence="1 2">
    <name type="scientific">Cladonia borealis</name>
    <dbReference type="NCBI Taxonomy" id="184061"/>
    <lineage>
        <taxon>Eukaryota</taxon>
        <taxon>Fungi</taxon>
        <taxon>Dikarya</taxon>
        <taxon>Ascomycota</taxon>
        <taxon>Pezizomycotina</taxon>
        <taxon>Lecanoromycetes</taxon>
        <taxon>OSLEUM clade</taxon>
        <taxon>Lecanoromycetidae</taxon>
        <taxon>Lecanorales</taxon>
        <taxon>Lecanorineae</taxon>
        <taxon>Cladoniaceae</taxon>
        <taxon>Cladonia</taxon>
    </lineage>
</organism>
<proteinExistence type="predicted"/>
<keyword evidence="2" id="KW-1185">Reference proteome</keyword>
<dbReference type="Proteomes" id="UP001166286">
    <property type="component" value="Unassembled WGS sequence"/>
</dbReference>
<evidence type="ECO:0008006" key="3">
    <source>
        <dbReference type="Google" id="ProtNLM"/>
    </source>
</evidence>
<dbReference type="Gene3D" id="3.40.50.150">
    <property type="entry name" value="Vaccinia Virus protein VP39"/>
    <property type="match status" value="1"/>
</dbReference>
<dbReference type="EMBL" id="JAFEKC020000026">
    <property type="protein sequence ID" value="KAK0506889.1"/>
    <property type="molecule type" value="Genomic_DNA"/>
</dbReference>
<dbReference type="SUPFAM" id="SSF53335">
    <property type="entry name" value="S-adenosyl-L-methionine-dependent methyltransferases"/>
    <property type="match status" value="1"/>
</dbReference>
<sequence length="304" mass="34536">MAAQSKPFRIADDVSRSRNIPWFQSKIGSSLTPAGRSLLEIYSGIPASEVEAHIYDTRDSVWEIFPWPCVGEFWFVTLGLSQHPQYDTLLTRLRNQTPPTKFLDLGCCLGQDLRKLVHDGAPLEALWGSDYFAKYEGAGQEFFRDKDRFQNRFIAADLFDESPDSGLVPTAGTWDVISIVMFLHMYDWNRQVQCCRQILKLLSKSKGSMVIGAQTGAIDAEEVVLKPPYVAEGEERTVFRHNIKTFTRMWQEVGNEVGVQLDISVVYDHQADRERRVKEEQGGGKDKFFSGATHRRLCFTVTIA</sequence>
<reference evidence="1" key="1">
    <citation type="submission" date="2023-03" db="EMBL/GenBank/DDBJ databases">
        <title>Complete genome of Cladonia borealis.</title>
        <authorList>
            <person name="Park H."/>
        </authorList>
    </citation>
    <scope>NUCLEOTIDE SEQUENCE</scope>
    <source>
        <strain evidence="1">ANT050790</strain>
    </source>
</reference>
<name>A0AA39QR39_9LECA</name>